<name>A0A2T3N2W7_9GAMM</name>
<dbReference type="RefSeq" id="WP_107282086.1">
    <property type="nucleotide sequence ID" value="NZ_PYMC01000002.1"/>
</dbReference>
<dbReference type="SUPFAM" id="SSF48452">
    <property type="entry name" value="TPR-like"/>
    <property type="match status" value="1"/>
</dbReference>
<sequence>MKEQNTSKHTVTFTVTDSKSLGTIDSQSPEAMEIGRKIHESIQGIPVKIAHETLEDAQTKIETGEHAKALTLILENAFFIFKLRDKRVLDIIESIDSTNLDEGTRKEHLLLSFGYASHIGELKEVIKYIELLEDEFSDSLDERDVDGFTLERARFAKEESKRNLAVIHYQELASKENVSPRDTAVAYQGLADLSNNDEDSAHYCKLSADKFLEAGLKKDAILNLLLLSKLQAKKKPALALETLETCLKLASSENLFDRHEKANLLQDKANYLDKLGKKEEALATIEDTFELDEGVFGAEVNLHTSYVVASQYATVLGLKEKSHNFEQKAAAIASTIDDELFILQIKVSNYYKENEQLSKALFDEVLGFGNPSLIGTVLLKESISPSNTIAETMTLLDDALKYLEKRDDRNIIDLIHFYFGLIYQNQGMKGNAEESYLKSLDANPYNYASANNLAALYMKDESWEKAGEFFSARIKLLGELPNMCFGYGKALYKQHRYHEALQYFNKANPDIEGLQELKENCFNNMPKGLIATNFKPECVLQITSDDILTALNEFSATVASKNRMYFWQADGKGGHKWSKNPEEIGKQLLIASLSAKFGKDSVEIIQEQRAGAGFVDLYLLFAGGLKVVIELKMCGKPYSSSYAISGEDQIIHYQNNTGSNLGYLVIFDGRKRDFGKGFQKLQSINNKTIYSIAVDVRNTVFTSP</sequence>
<dbReference type="Gene3D" id="1.25.40.10">
    <property type="entry name" value="Tetratricopeptide repeat domain"/>
    <property type="match status" value="2"/>
</dbReference>
<reference evidence="1 2" key="1">
    <citation type="submission" date="2018-03" db="EMBL/GenBank/DDBJ databases">
        <title>Whole genome sequencing of Histamine producing bacteria.</title>
        <authorList>
            <person name="Butler K."/>
        </authorList>
    </citation>
    <scope>NUCLEOTIDE SEQUENCE [LARGE SCALE GENOMIC DNA]</scope>
    <source>
        <strain evidence="1 2">DSM 16190</strain>
    </source>
</reference>
<gene>
    <name evidence="1" type="ORF">C9I89_04090</name>
</gene>
<dbReference type="InterPro" id="IPR019734">
    <property type="entry name" value="TPR_rpt"/>
</dbReference>
<dbReference type="EMBL" id="PYMC01000002">
    <property type="protein sequence ID" value="PSW06722.1"/>
    <property type="molecule type" value="Genomic_DNA"/>
</dbReference>
<comment type="caution">
    <text evidence="1">The sequence shown here is derived from an EMBL/GenBank/DDBJ whole genome shotgun (WGS) entry which is preliminary data.</text>
</comment>
<keyword evidence="2" id="KW-1185">Reference proteome</keyword>
<dbReference type="AlphaFoldDB" id="A0A2T3N2W7"/>
<dbReference type="Proteomes" id="UP000240904">
    <property type="component" value="Unassembled WGS sequence"/>
</dbReference>
<proteinExistence type="predicted"/>
<dbReference type="SMART" id="SM00028">
    <property type="entry name" value="TPR"/>
    <property type="match status" value="4"/>
</dbReference>
<dbReference type="InterPro" id="IPR011990">
    <property type="entry name" value="TPR-like_helical_dom_sf"/>
</dbReference>
<dbReference type="Pfam" id="PF13181">
    <property type="entry name" value="TPR_8"/>
    <property type="match status" value="1"/>
</dbReference>
<evidence type="ECO:0000313" key="1">
    <source>
        <dbReference type="EMBL" id="PSW06722.1"/>
    </source>
</evidence>
<evidence type="ECO:0000313" key="2">
    <source>
        <dbReference type="Proteomes" id="UP000240904"/>
    </source>
</evidence>
<evidence type="ECO:0008006" key="3">
    <source>
        <dbReference type="Google" id="ProtNLM"/>
    </source>
</evidence>
<dbReference type="OrthoDB" id="8478016at2"/>
<protein>
    <recommendedName>
        <fullName evidence="3">Tetratricopeptide repeat protein</fullName>
    </recommendedName>
</protein>
<organism evidence="1 2">
    <name type="scientific">Photobacterium lipolyticum</name>
    <dbReference type="NCBI Taxonomy" id="266810"/>
    <lineage>
        <taxon>Bacteria</taxon>
        <taxon>Pseudomonadati</taxon>
        <taxon>Pseudomonadota</taxon>
        <taxon>Gammaproteobacteria</taxon>
        <taxon>Vibrionales</taxon>
        <taxon>Vibrionaceae</taxon>
        <taxon>Photobacterium</taxon>
    </lineage>
</organism>
<accession>A0A2T3N2W7</accession>